<sequence>MTQDNNEFEQQEYYNELAKKTSESLAYFYCCVKYDVPFARDCVPRDESRDRWLSYIDNLHLKKRDVNKAGQPLGFLDGLTDITKIFGEGLKDGEFTKAVYAEKNAQSAKAGTVRQRKDWGLGSESNPYTNEDYAEFDRIYTILVTDLGGEDAVSAKQGLILRNVARWTKQMNDASAAGKFDAAKKLSTLIQENLASDNLRKKDIRPADIIRIDEITDKLEKAGLLKNGKQCSPDEMFAFFFGRPPKYPYTADAVDQMILINENRMRQNDGMPELSMLPDEMRIHDELGEFAEEPNEAEKDAYDKLGLIRMPPVKEGGKKKNGDQ</sequence>
<feature type="compositionally biased region" description="Basic and acidic residues" evidence="1">
    <location>
        <begin position="315"/>
        <end position="324"/>
    </location>
</feature>
<protein>
    <submittedName>
        <fullName evidence="2">Uncharacterized protein</fullName>
    </submittedName>
</protein>
<evidence type="ECO:0000313" key="2">
    <source>
        <dbReference type="EMBL" id="DAE06444.1"/>
    </source>
</evidence>
<feature type="region of interest" description="Disordered" evidence="1">
    <location>
        <begin position="289"/>
        <end position="324"/>
    </location>
</feature>
<dbReference type="EMBL" id="BK015437">
    <property type="protein sequence ID" value="DAE06444.1"/>
    <property type="molecule type" value="Genomic_DNA"/>
</dbReference>
<reference evidence="2" key="1">
    <citation type="journal article" date="2021" name="Proc. Natl. Acad. Sci. U.S.A.">
        <title>A Catalog of Tens of Thousands of Viruses from Human Metagenomes Reveals Hidden Associations with Chronic Diseases.</title>
        <authorList>
            <person name="Tisza M.J."/>
            <person name="Buck C.B."/>
        </authorList>
    </citation>
    <scope>NUCLEOTIDE SEQUENCE</scope>
    <source>
        <strain evidence="2">Ctb8j11</strain>
    </source>
</reference>
<organism evidence="2">
    <name type="scientific">Siphoviridae sp. ctb8j11</name>
    <dbReference type="NCBI Taxonomy" id="2825564"/>
    <lineage>
        <taxon>Viruses</taxon>
        <taxon>Duplodnaviria</taxon>
        <taxon>Heunggongvirae</taxon>
        <taxon>Uroviricota</taxon>
        <taxon>Caudoviricetes</taxon>
    </lineage>
</organism>
<evidence type="ECO:0000256" key="1">
    <source>
        <dbReference type="SAM" id="MobiDB-lite"/>
    </source>
</evidence>
<name>A0A8S5PJU1_9CAUD</name>
<accession>A0A8S5PJU1</accession>
<proteinExistence type="predicted"/>